<dbReference type="InterPro" id="IPR056738">
    <property type="entry name" value="NfeD1b_N"/>
</dbReference>
<dbReference type="GO" id="GO:0016020">
    <property type="term" value="C:membrane"/>
    <property type="evidence" value="ECO:0007669"/>
    <property type="project" value="UniProtKB-SubCell"/>
</dbReference>
<evidence type="ECO:0000259" key="6">
    <source>
        <dbReference type="Pfam" id="PF01957"/>
    </source>
</evidence>
<feature type="domain" description="NfeD-like C-terminal" evidence="6">
    <location>
        <begin position="374"/>
        <end position="428"/>
    </location>
</feature>
<evidence type="ECO:0000256" key="1">
    <source>
        <dbReference type="ARBA" id="ARBA00004141"/>
    </source>
</evidence>
<dbReference type="Pfam" id="PF24961">
    <property type="entry name" value="NfeD_membrane"/>
    <property type="match status" value="1"/>
</dbReference>
<dbReference type="PANTHER" id="PTHR33507">
    <property type="entry name" value="INNER MEMBRANE PROTEIN YBBJ"/>
    <property type="match status" value="1"/>
</dbReference>
<feature type="transmembrane region" description="Helical" evidence="5">
    <location>
        <begin position="335"/>
        <end position="357"/>
    </location>
</feature>
<dbReference type="SUPFAM" id="SSF141322">
    <property type="entry name" value="NfeD domain-like"/>
    <property type="match status" value="1"/>
</dbReference>
<evidence type="ECO:0000256" key="2">
    <source>
        <dbReference type="ARBA" id="ARBA00022692"/>
    </source>
</evidence>
<dbReference type="InterPro" id="IPR002810">
    <property type="entry name" value="NfeD-like_C"/>
</dbReference>
<proteinExistence type="predicted"/>
<evidence type="ECO:0000259" key="7">
    <source>
        <dbReference type="Pfam" id="PF24961"/>
    </source>
</evidence>
<feature type="transmembrane region" description="Helical" evidence="5">
    <location>
        <begin position="262"/>
        <end position="280"/>
    </location>
</feature>
<sequence>MVLTVLALAAAGRAAASTVWELSVEGPIGPVTSAYVDEEITAADEAGVEAVILRLDTPGGLDQAMRGIVQRILAARTPVVAWVAPAGARAASAGTYILYASHVAAMAPATNLGAATPVRLGGGGATPSGDEGGSGDGDALHRKMVNDAVAYIRGLAELRGRNGDWAEKAVREGASLEAGAAREAGVVELLAGNRDELLATLDGRRVETAAGERTLHTRGATVVDRSPDWRTRLLAAIAHPNFAYILMLIGIYGLIFELANPGAVVPGVIGGIALLLALYALQVLPVSYAGLGLILLGVGLMLAEAFAPSFGILGLGGAVAFVAGSLMLFDTEAPGFRLSLALVVGVALGSAILLFATGTLAARAYRRPVVSGQQQLVGARGRVVSGFPGAGHVRVFGELWRADCDTPMAAGAPVRVVAVDGLRLHVEPADSTAESADSEDL</sequence>
<feature type="transmembrane region" description="Helical" evidence="5">
    <location>
        <begin position="233"/>
        <end position="255"/>
    </location>
</feature>
<evidence type="ECO:0000313" key="9">
    <source>
        <dbReference type="EMBL" id="QEA04987.1"/>
    </source>
</evidence>
<evidence type="ECO:0000256" key="3">
    <source>
        <dbReference type="ARBA" id="ARBA00022989"/>
    </source>
</evidence>
<keyword evidence="2 5" id="KW-0812">Transmembrane</keyword>
<dbReference type="Pfam" id="PF01957">
    <property type="entry name" value="NfeD"/>
    <property type="match status" value="1"/>
</dbReference>
<dbReference type="InterPro" id="IPR056739">
    <property type="entry name" value="NfeD_membrane"/>
</dbReference>
<dbReference type="InterPro" id="IPR012340">
    <property type="entry name" value="NA-bd_OB-fold"/>
</dbReference>
<organism evidence="9">
    <name type="scientific">uncultured organism</name>
    <dbReference type="NCBI Taxonomy" id="155900"/>
    <lineage>
        <taxon>unclassified sequences</taxon>
        <taxon>environmental samples</taxon>
    </lineage>
</organism>
<feature type="domain" description="NfeD integral membrane" evidence="7">
    <location>
        <begin position="241"/>
        <end position="355"/>
    </location>
</feature>
<gene>
    <name evidence="9" type="ORF">KBTEX_01305</name>
</gene>
<protein>
    <submittedName>
        <fullName evidence="9">Uncharacterized protein</fullName>
    </submittedName>
</protein>
<evidence type="ECO:0000256" key="4">
    <source>
        <dbReference type="ARBA" id="ARBA00023136"/>
    </source>
</evidence>
<evidence type="ECO:0000256" key="5">
    <source>
        <dbReference type="SAM" id="Phobius"/>
    </source>
</evidence>
<dbReference type="InterPro" id="IPR029045">
    <property type="entry name" value="ClpP/crotonase-like_dom_sf"/>
</dbReference>
<dbReference type="InterPro" id="IPR052165">
    <property type="entry name" value="Membrane_assoc_protease"/>
</dbReference>
<dbReference type="CDD" id="cd07020">
    <property type="entry name" value="Clp_protease_NfeD_1"/>
    <property type="match status" value="1"/>
</dbReference>
<dbReference type="SUPFAM" id="SSF52096">
    <property type="entry name" value="ClpP/crotonase"/>
    <property type="match status" value="1"/>
</dbReference>
<dbReference type="PANTHER" id="PTHR33507:SF4">
    <property type="entry name" value="NODULATION COMPETITIVENESS PROTEIN NFED"/>
    <property type="match status" value="1"/>
</dbReference>
<evidence type="ECO:0000259" key="8">
    <source>
        <dbReference type="Pfam" id="PF25145"/>
    </source>
</evidence>
<reference evidence="9" key="1">
    <citation type="submission" date="2019-06" db="EMBL/GenBank/DDBJ databases">
        <authorList>
            <person name="Murdoch R.W."/>
            <person name="Fathepure B."/>
        </authorList>
    </citation>
    <scope>NUCLEOTIDE SEQUENCE</scope>
</reference>
<accession>A0A5B8RE25</accession>
<feature type="transmembrane region" description="Helical" evidence="5">
    <location>
        <begin position="310"/>
        <end position="329"/>
    </location>
</feature>
<dbReference type="Gene3D" id="3.90.226.10">
    <property type="entry name" value="2-enoyl-CoA Hydratase, Chain A, domain 1"/>
    <property type="match status" value="1"/>
</dbReference>
<feature type="domain" description="NfeD1b N-terminal" evidence="8">
    <location>
        <begin position="19"/>
        <end position="125"/>
    </location>
</feature>
<name>A0A5B8RE25_9ZZZZ</name>
<comment type="subcellular location">
    <subcellularLocation>
        <location evidence="1">Membrane</location>
        <topology evidence="1">Multi-pass membrane protein</topology>
    </subcellularLocation>
</comment>
<keyword evidence="4 5" id="KW-0472">Membrane</keyword>
<dbReference type="AlphaFoldDB" id="A0A5B8RE25"/>
<dbReference type="Pfam" id="PF25145">
    <property type="entry name" value="NfeD1b_N"/>
    <property type="match status" value="1"/>
</dbReference>
<dbReference type="EMBL" id="MN079092">
    <property type="protein sequence ID" value="QEA04987.1"/>
    <property type="molecule type" value="Genomic_DNA"/>
</dbReference>
<dbReference type="Gene3D" id="2.40.50.140">
    <property type="entry name" value="Nucleic acid-binding proteins"/>
    <property type="match status" value="1"/>
</dbReference>
<feature type="transmembrane region" description="Helical" evidence="5">
    <location>
        <begin position="286"/>
        <end position="303"/>
    </location>
</feature>
<keyword evidence="3 5" id="KW-1133">Transmembrane helix</keyword>